<name>A0A8J5QWJ8_9HYME</name>
<dbReference type="Proteomes" id="UP000729913">
    <property type="component" value="Unassembled WGS sequence"/>
</dbReference>
<comment type="caution">
    <text evidence="1">The sequence shown here is derived from an EMBL/GenBank/DDBJ whole genome shotgun (WGS) entry which is preliminary data.</text>
</comment>
<dbReference type="OrthoDB" id="6424205at2759"/>
<accession>A0A8J5QWJ8</accession>
<reference evidence="1" key="2">
    <citation type="submission" date="2021-04" db="EMBL/GenBank/DDBJ databases">
        <title>Genome-wide patterns of bracovirus chromosomal integration into multiple host tissues during parasitism.</title>
        <authorList>
            <person name="Chebbi M.A.C."/>
        </authorList>
    </citation>
    <scope>NUCLEOTIDE SEQUENCE</scope>
    <source>
        <tissue evidence="1">Whole body</tissue>
    </source>
</reference>
<protein>
    <submittedName>
        <fullName evidence="1">Uncharacterized protein</fullName>
    </submittedName>
</protein>
<evidence type="ECO:0000313" key="1">
    <source>
        <dbReference type="EMBL" id="KAG8035407.1"/>
    </source>
</evidence>
<gene>
    <name evidence="1" type="ORF">G9C98_006853</name>
</gene>
<dbReference type="EMBL" id="JAAOIC020000060">
    <property type="protein sequence ID" value="KAG8035407.1"/>
    <property type="molecule type" value="Genomic_DNA"/>
</dbReference>
<keyword evidence="2" id="KW-1185">Reference proteome</keyword>
<evidence type="ECO:0000313" key="2">
    <source>
        <dbReference type="Proteomes" id="UP000729913"/>
    </source>
</evidence>
<sequence length="61" mass="7269">MTRYLTFDKDNDLYHLMDSQNIDQNRQLSLPLPPLFAPRLGRQLSLNSPQLRQLLQNLRNF</sequence>
<dbReference type="AlphaFoldDB" id="A0A8J5QWJ8"/>
<proteinExistence type="predicted"/>
<organism evidence="1 2">
    <name type="scientific">Cotesia typhae</name>
    <dbReference type="NCBI Taxonomy" id="2053667"/>
    <lineage>
        <taxon>Eukaryota</taxon>
        <taxon>Metazoa</taxon>
        <taxon>Ecdysozoa</taxon>
        <taxon>Arthropoda</taxon>
        <taxon>Hexapoda</taxon>
        <taxon>Insecta</taxon>
        <taxon>Pterygota</taxon>
        <taxon>Neoptera</taxon>
        <taxon>Endopterygota</taxon>
        <taxon>Hymenoptera</taxon>
        <taxon>Apocrita</taxon>
        <taxon>Ichneumonoidea</taxon>
        <taxon>Braconidae</taxon>
        <taxon>Microgastrinae</taxon>
        <taxon>Cotesia</taxon>
    </lineage>
</organism>
<reference evidence="1" key="1">
    <citation type="submission" date="2020-03" db="EMBL/GenBank/DDBJ databases">
        <authorList>
            <person name="Chebbi M.A."/>
            <person name="Drezen J.M."/>
        </authorList>
    </citation>
    <scope>NUCLEOTIDE SEQUENCE</scope>
    <source>
        <tissue evidence="1">Whole body</tissue>
    </source>
</reference>